<dbReference type="EMBL" id="CM042037">
    <property type="protein sequence ID" value="KAI3743366.1"/>
    <property type="molecule type" value="Genomic_DNA"/>
</dbReference>
<reference evidence="1 2" key="2">
    <citation type="journal article" date="2022" name="Mol. Ecol. Resour.">
        <title>The genomes of chicory, endive, great burdock and yacon provide insights into Asteraceae paleo-polyploidization history and plant inulin production.</title>
        <authorList>
            <person name="Fan W."/>
            <person name="Wang S."/>
            <person name="Wang H."/>
            <person name="Wang A."/>
            <person name="Jiang F."/>
            <person name="Liu H."/>
            <person name="Zhao H."/>
            <person name="Xu D."/>
            <person name="Zhang Y."/>
        </authorList>
    </citation>
    <scope>NUCLEOTIDE SEQUENCE [LARGE SCALE GENOMIC DNA]</scope>
    <source>
        <strain evidence="2">cv. Yunnan</strain>
        <tissue evidence="1">Leaves</tissue>
    </source>
</reference>
<keyword evidence="2" id="KW-1185">Reference proteome</keyword>
<protein>
    <submittedName>
        <fullName evidence="1">Uncharacterized protein</fullName>
    </submittedName>
</protein>
<name>A0ACB9DAQ6_9ASTR</name>
<dbReference type="Proteomes" id="UP001056120">
    <property type="component" value="Linkage Group LG20"/>
</dbReference>
<comment type="caution">
    <text evidence="1">The sequence shown here is derived from an EMBL/GenBank/DDBJ whole genome shotgun (WGS) entry which is preliminary data.</text>
</comment>
<reference evidence="2" key="1">
    <citation type="journal article" date="2022" name="Mol. Ecol. Resour.">
        <title>The genomes of chicory, endive, great burdock and yacon provide insights into Asteraceae palaeo-polyploidization history and plant inulin production.</title>
        <authorList>
            <person name="Fan W."/>
            <person name="Wang S."/>
            <person name="Wang H."/>
            <person name="Wang A."/>
            <person name="Jiang F."/>
            <person name="Liu H."/>
            <person name="Zhao H."/>
            <person name="Xu D."/>
            <person name="Zhang Y."/>
        </authorList>
    </citation>
    <scope>NUCLEOTIDE SEQUENCE [LARGE SCALE GENOMIC DNA]</scope>
    <source>
        <strain evidence="2">cv. Yunnan</strain>
    </source>
</reference>
<accession>A0ACB9DAQ6</accession>
<sequence>MEKKKHLSTIANSVLERCALRLEISVSELVKEFEIEWKADLEGYSRKLVEYCACKVLNEMCRKLEEVITDGSFSRLTFDMMLAWETPSSVHEESQTVRFI</sequence>
<proteinExistence type="predicted"/>
<gene>
    <name evidence="1" type="ORF">L1987_61073</name>
</gene>
<organism evidence="1 2">
    <name type="scientific">Smallanthus sonchifolius</name>
    <dbReference type="NCBI Taxonomy" id="185202"/>
    <lineage>
        <taxon>Eukaryota</taxon>
        <taxon>Viridiplantae</taxon>
        <taxon>Streptophyta</taxon>
        <taxon>Embryophyta</taxon>
        <taxon>Tracheophyta</taxon>
        <taxon>Spermatophyta</taxon>
        <taxon>Magnoliopsida</taxon>
        <taxon>eudicotyledons</taxon>
        <taxon>Gunneridae</taxon>
        <taxon>Pentapetalae</taxon>
        <taxon>asterids</taxon>
        <taxon>campanulids</taxon>
        <taxon>Asterales</taxon>
        <taxon>Asteraceae</taxon>
        <taxon>Asteroideae</taxon>
        <taxon>Heliantheae alliance</taxon>
        <taxon>Millerieae</taxon>
        <taxon>Smallanthus</taxon>
    </lineage>
</organism>
<evidence type="ECO:0000313" key="1">
    <source>
        <dbReference type="EMBL" id="KAI3743366.1"/>
    </source>
</evidence>
<evidence type="ECO:0000313" key="2">
    <source>
        <dbReference type="Proteomes" id="UP001056120"/>
    </source>
</evidence>